<dbReference type="InterPro" id="IPR025875">
    <property type="entry name" value="Leu-rich_rpt_4"/>
</dbReference>
<evidence type="ECO:0000256" key="3">
    <source>
        <dbReference type="SAM" id="MobiDB-lite"/>
    </source>
</evidence>
<reference evidence="4 5" key="1">
    <citation type="submission" date="2014-06" db="EMBL/GenBank/DDBJ databases">
        <authorList>
            <person name="Swart Estienne"/>
        </authorList>
    </citation>
    <scope>NUCLEOTIDE SEQUENCE [LARGE SCALE GENOMIC DNA]</scope>
    <source>
        <strain evidence="4 5">130c</strain>
    </source>
</reference>
<evidence type="ECO:0000256" key="2">
    <source>
        <dbReference type="ARBA" id="ARBA00022737"/>
    </source>
</evidence>
<feature type="compositionally biased region" description="Basic and acidic residues" evidence="3">
    <location>
        <begin position="275"/>
        <end position="294"/>
    </location>
</feature>
<sequence>MPNVSYTLKTFFSQLKILDLSYNKIKKIQAEQLIDACPNLTHFIIAHNQISTLDEFLPLGSMQFLQELNFQGNPLESLKKPFIVLQTLLLHGVLDHFQQNKVQILSMTETNSMKVQLTDKEFRDIQKIKDIKVPRIYGNFRNLVSLNGTSQIYPRLKKPKKKISQNMDPLELEMFNKQRQIDEQLTSNKLLIKQISNSDSKVMKRKVLYKTQLRKHQMIINRLNQKKNLNYELSDESSEIDEFIPREQFGKSKINDTQKDDIAFDVEEEEENFLREKQKHIGNESSKERTESQKRSLKRILRVSHLNPNVNKSLIEKFYNQIEKDEIEVSKFEESDKEYKQNVIKTIHDNDSELDEYDPQRLVTPIMKGSFIDQSQPSESTTATYGFQRQAHNKTRTSIINTQNLNLARELDQSYPTLHHRSATQQTNYELKDMMRGSLARKVLEYSNQQSYKQLPTVSSNQQNLAMPKKYQIPKKNIKFNQERELIYAKNRREFTENTDLIVKIINNKRDDKSQVQHLVKNNIFNSEIIDPNVKMQMIETIVSDKKPNFLKEAEQLAQQEKILLQKIMEADPKLLSENFESLDVEEIRRIYFTMLQDKYPRKQLQKLRYSLNKIYPSTKKVLSERKVRLTIEQEKHKMPLEKIEQLEKYLNLASEMNQYPSKNETKEEWAKKLMLKNEWEQKRNINDNQNRHQQLIIQRRKQAAKDKKLIQVISGANFKLSVNYGNQREYFSRSMNHMNLVKTDSKQTVTSIANKTSVQNDEQDIMLKIPHEQTSMPKLNVEQTAYRRWNKVFQRNKKLEKCRTSQVKVIRDNSRTLYQMAINQDNSELEIEPMNEESKLNKSGTIKKFKILTGIVGETMKQYRQFDL</sequence>
<evidence type="ECO:0000313" key="4">
    <source>
        <dbReference type="EMBL" id="CDW83718.1"/>
    </source>
</evidence>
<gene>
    <name evidence="4" type="primary">Contig7751.g8261</name>
    <name evidence="4" type="ORF">STYLEM_12766</name>
</gene>
<dbReference type="EMBL" id="CCKQ01012110">
    <property type="protein sequence ID" value="CDW83718.1"/>
    <property type="molecule type" value="Genomic_DNA"/>
</dbReference>
<dbReference type="OrthoDB" id="2190652at2759"/>
<dbReference type="InParanoid" id="A0A078AS54"/>
<dbReference type="PANTHER" id="PTHR24366">
    <property type="entry name" value="IG(IMMUNOGLOBULIN) AND LRR(LEUCINE RICH REPEAT) DOMAINS"/>
    <property type="match status" value="1"/>
</dbReference>
<dbReference type="SUPFAM" id="SSF52058">
    <property type="entry name" value="L domain-like"/>
    <property type="match status" value="1"/>
</dbReference>
<dbReference type="Gene3D" id="3.80.10.10">
    <property type="entry name" value="Ribonuclease Inhibitor"/>
    <property type="match status" value="1"/>
</dbReference>
<dbReference type="PROSITE" id="PS51450">
    <property type="entry name" value="LRR"/>
    <property type="match status" value="1"/>
</dbReference>
<keyword evidence="5" id="KW-1185">Reference proteome</keyword>
<keyword evidence="1" id="KW-0433">Leucine-rich repeat</keyword>
<protein>
    <submittedName>
        <fullName evidence="4">Leucine rich repeat partial</fullName>
    </submittedName>
</protein>
<feature type="region of interest" description="Disordered" evidence="3">
    <location>
        <begin position="275"/>
        <end position="296"/>
    </location>
</feature>
<proteinExistence type="predicted"/>
<dbReference type="InterPro" id="IPR032675">
    <property type="entry name" value="LRR_dom_sf"/>
</dbReference>
<dbReference type="Pfam" id="PF12799">
    <property type="entry name" value="LRR_4"/>
    <property type="match status" value="1"/>
</dbReference>
<keyword evidence="2" id="KW-0677">Repeat</keyword>
<dbReference type="PANTHER" id="PTHR24366:SF96">
    <property type="entry name" value="LEUCINE RICH REPEAT CONTAINING 53"/>
    <property type="match status" value="1"/>
</dbReference>
<evidence type="ECO:0000313" key="5">
    <source>
        <dbReference type="Proteomes" id="UP000039865"/>
    </source>
</evidence>
<evidence type="ECO:0000256" key="1">
    <source>
        <dbReference type="ARBA" id="ARBA00022614"/>
    </source>
</evidence>
<accession>A0A078AS54</accession>
<dbReference type="InterPro" id="IPR001611">
    <property type="entry name" value="Leu-rich_rpt"/>
</dbReference>
<dbReference type="AlphaFoldDB" id="A0A078AS54"/>
<dbReference type="Proteomes" id="UP000039865">
    <property type="component" value="Unassembled WGS sequence"/>
</dbReference>
<name>A0A078AS54_STYLE</name>
<organism evidence="4 5">
    <name type="scientific">Stylonychia lemnae</name>
    <name type="common">Ciliate</name>
    <dbReference type="NCBI Taxonomy" id="5949"/>
    <lineage>
        <taxon>Eukaryota</taxon>
        <taxon>Sar</taxon>
        <taxon>Alveolata</taxon>
        <taxon>Ciliophora</taxon>
        <taxon>Intramacronucleata</taxon>
        <taxon>Spirotrichea</taxon>
        <taxon>Stichotrichia</taxon>
        <taxon>Sporadotrichida</taxon>
        <taxon>Oxytrichidae</taxon>
        <taxon>Stylonychinae</taxon>
        <taxon>Stylonychia</taxon>
    </lineage>
</organism>